<dbReference type="InterPro" id="IPR041677">
    <property type="entry name" value="DNA2/NAM7_AAA_11"/>
</dbReference>
<dbReference type="InParanoid" id="A0A397QSS5"/>
<keyword evidence="2" id="KW-0547">Nucleotide-binding</keyword>
<evidence type="ECO:0000259" key="8">
    <source>
        <dbReference type="Pfam" id="PF18741"/>
    </source>
</evidence>
<dbReference type="GO" id="GO:0005524">
    <property type="term" value="F:ATP binding"/>
    <property type="evidence" value="ECO:0007669"/>
    <property type="project" value="UniProtKB-KW"/>
</dbReference>
<dbReference type="Pfam" id="PF13195">
    <property type="entry name" value="DUF4011"/>
    <property type="match status" value="1"/>
</dbReference>
<gene>
    <name evidence="9" type="ORF">EI71_02032</name>
</gene>
<evidence type="ECO:0000259" key="7">
    <source>
        <dbReference type="Pfam" id="PF13087"/>
    </source>
</evidence>
<evidence type="ECO:0000313" key="9">
    <source>
        <dbReference type="EMBL" id="RIA64118.1"/>
    </source>
</evidence>
<dbReference type="Proteomes" id="UP000266506">
    <property type="component" value="Unassembled WGS sequence"/>
</dbReference>
<dbReference type="Pfam" id="PF13087">
    <property type="entry name" value="AAA_12"/>
    <property type="match status" value="1"/>
</dbReference>
<evidence type="ECO:0000256" key="5">
    <source>
        <dbReference type="ARBA" id="ARBA00022840"/>
    </source>
</evidence>
<accession>A0A397QSS5</accession>
<dbReference type="InterPro" id="IPR047187">
    <property type="entry name" value="SF1_C_Upf1"/>
</dbReference>
<evidence type="ECO:0000256" key="1">
    <source>
        <dbReference type="ARBA" id="ARBA00007913"/>
    </source>
</evidence>
<keyword evidence="4 9" id="KW-0347">Helicase</keyword>
<dbReference type="OrthoDB" id="9757917at2"/>
<proteinExistence type="inferred from homology"/>
<protein>
    <submittedName>
        <fullName evidence="9">Superfamily I DNA and/or RNA helicase</fullName>
    </submittedName>
</protein>
<organism evidence="9 10">
    <name type="scientific">Anaeroplasma bactoclasticum</name>
    <dbReference type="NCBI Taxonomy" id="2088"/>
    <lineage>
        <taxon>Bacteria</taxon>
        <taxon>Bacillati</taxon>
        <taxon>Mycoplasmatota</taxon>
        <taxon>Mollicutes</taxon>
        <taxon>Anaeroplasmatales</taxon>
        <taxon>Anaeroplasmataceae</taxon>
        <taxon>Anaeroplasma</taxon>
    </lineage>
</organism>
<dbReference type="InterPro" id="IPR050534">
    <property type="entry name" value="Coronavir_polyprotein_1ab"/>
</dbReference>
<dbReference type="InterPro" id="IPR027417">
    <property type="entry name" value="P-loop_NTPase"/>
</dbReference>
<evidence type="ECO:0000256" key="4">
    <source>
        <dbReference type="ARBA" id="ARBA00022806"/>
    </source>
</evidence>
<feature type="domain" description="Restriction endonuclease type II-like" evidence="8">
    <location>
        <begin position="1192"/>
        <end position="1283"/>
    </location>
</feature>
<dbReference type="Pfam" id="PF13086">
    <property type="entry name" value="AAA_11"/>
    <property type="match status" value="2"/>
</dbReference>
<dbReference type="EMBL" id="QXEV01000050">
    <property type="protein sequence ID" value="RIA64118.1"/>
    <property type="molecule type" value="Genomic_DNA"/>
</dbReference>
<dbReference type="SUPFAM" id="SSF52540">
    <property type="entry name" value="P-loop containing nucleoside triphosphate hydrolases"/>
    <property type="match status" value="1"/>
</dbReference>
<dbReference type="InterPro" id="IPR049468">
    <property type="entry name" value="Restrct_endonuc-II-like_dom"/>
</dbReference>
<dbReference type="Gene3D" id="3.40.50.300">
    <property type="entry name" value="P-loop containing nucleotide triphosphate hydrolases"/>
    <property type="match status" value="3"/>
</dbReference>
<dbReference type="InterPro" id="IPR025103">
    <property type="entry name" value="DUF4011"/>
</dbReference>
<feature type="domain" description="DNA2/NAM7 helicase-like C-terminal" evidence="7">
    <location>
        <begin position="963"/>
        <end position="1147"/>
    </location>
</feature>
<dbReference type="Pfam" id="PF18741">
    <property type="entry name" value="MTES_1575"/>
    <property type="match status" value="1"/>
</dbReference>
<evidence type="ECO:0000259" key="6">
    <source>
        <dbReference type="Pfam" id="PF13086"/>
    </source>
</evidence>
<dbReference type="GO" id="GO:0016787">
    <property type="term" value="F:hydrolase activity"/>
    <property type="evidence" value="ECO:0007669"/>
    <property type="project" value="UniProtKB-KW"/>
</dbReference>
<dbReference type="GO" id="GO:0043139">
    <property type="term" value="F:5'-3' DNA helicase activity"/>
    <property type="evidence" value="ECO:0007669"/>
    <property type="project" value="TreeGrafter"/>
</dbReference>
<dbReference type="RefSeq" id="WP_119017062.1">
    <property type="nucleotide sequence ID" value="NZ_QXEV01000050.1"/>
</dbReference>
<dbReference type="FunFam" id="3.40.50.300:FF:002063">
    <property type="entry name" value="DNA helicase related protein"/>
    <property type="match status" value="1"/>
</dbReference>
<dbReference type="InterPro" id="IPR041679">
    <property type="entry name" value="DNA2/NAM7-like_C"/>
</dbReference>
<name>A0A397QSS5_9MOLU</name>
<comment type="caution">
    <text evidence="9">The sequence shown here is derived from an EMBL/GenBank/DDBJ whole genome shotgun (WGS) entry which is preliminary data.</text>
</comment>
<keyword evidence="5" id="KW-0067">ATP-binding</keyword>
<evidence type="ECO:0000256" key="2">
    <source>
        <dbReference type="ARBA" id="ARBA00022741"/>
    </source>
</evidence>
<sequence length="1475" mass="171055">MKLEDLANKLLDLGKRNRLLNYKETGFKSISILNKNYREIYEGLTSGKEFSFMLIDPMLERYHKTFAEEGDSILEYSPLKVYDICKEAIKPKELLAYKKGYKLDKTLRALLKEYKYSINEKGINSLYLTFGFVSYKEDNVCYQAPLLLIPVEYQKNMNGVYKISASDDDIILNPTLDYFFNTTRKFDIPNYYTEDFDFDIYMEQIKKVLPEDVIYFDGMSLGIYSFLKMNMYRDLKDHEAKVLQNRNINALLGNRLDGDITLDGKALPVVNCDSSQYAAIEMAVKGKSFTLQGPPGSGKSQTITNIIASLIGNGRHVLFVSEKLQALQVVYENLKRAGLSEFAIELHSSKANKKTFIDNLYKTATLPKYSVSNMAEDTKENHAILKAELDNYKKAIDSKVEGEEITVFELFSLYMNEREVPLDYRFIDISSTPLQEMNNTSRNLREYKDAIAPIGYDYRDSVFYGFNDMNKSYITYEMNKEFTDAIAYLIKLESYRKNLNKYISIQEREILSIDDLYKVFDFIPVFNQLEYHDLLSLSKDNLEYVLPLMKEYLSISLASSAMKNYDKEFVNIDVNCLYRKLKSHTGLFKSFNKEYRDTKREILSYRDDKASHKVLVSELKEIVDLKERLFRRKVLKESISKYIPYVNTENMEAIKKDVEAYIPFAGIRVSYSSSVEKNTVKNYILDQMLSFKNYQDGDINLRKLQVRFDSAILNFYKTPLSVVSNHLNEMYKKKDLMQSYIRVLAVLKELKKDNLLEFLHTYLKTGLCLENMDSVYRKTFMQNKIFDVIQKNPILSSFSSTAFKDKVKEFVSLDEAIMRLNRDYIIAVNSMKRPDDVLLEGSQFKILAKEANKIKRQKPVRLLLSEIYDFAVTIKPVFLMSPLSVSTYLTEDNEFDCVIFDEASQIFAEDAFGAIYRGKQCIIIGDSKQMPPSNFFNAISDDNDDEDYESVDESILDMGTSYLPTTSLKWHYRSRSEELIAFSNKEFYDSTLITIPEAKKHEVGFGIDFIYVKDGIYNVKSRTNQKEAELIADMVISHYQKSNKSLGVVAFSKVQAELIEDMVDEKISKYPELHKYFTDEVEEPFFVKNLETVQGDERDRIIFSICYGYNNDGKFYQRFGPLNNLGGERRLNVAVTRSKYNITIVSSIKASDIRDNTTDSIGVKLLKEYLDFAENVLAKKNYTESDNGIINSIKEFLEENHYICYTNYGSSSFRIPLAVKENEEDSFKAAIMIDGMSRNNNTTDTNRLEEMLLSRQGWKYYKIYSPSYIEDMSQEQSRLLDFLRNNVEEEHEEESSVESFIVESKDTLESHFKEYEAMPNEILMKNYMNKGLEYAMLELLKKEEPIHNDYFLRKCAVAMGKTRITNVVKNEASKAMPESVTIVGNTIWLNPRDTIELRIHSDRMLNEIPMEELKEGLYTIVSYSEGITVEGAFKAILKLLGFSRLTDNTKKLLMDAVVYLKLEGRIIQRGECLYI</sequence>
<evidence type="ECO:0000313" key="10">
    <source>
        <dbReference type="Proteomes" id="UP000266506"/>
    </source>
</evidence>
<reference evidence="9 10" key="1">
    <citation type="submission" date="2018-08" db="EMBL/GenBank/DDBJ databases">
        <title>Genomic Encyclopedia of Archaeal and Bacterial Type Strains, Phase II (KMG-II): from individual species to whole genera.</title>
        <authorList>
            <person name="Goeker M."/>
        </authorList>
    </citation>
    <scope>NUCLEOTIDE SEQUENCE [LARGE SCALE GENOMIC DNA]</scope>
    <source>
        <strain evidence="9 10">ATCC 27112</strain>
    </source>
</reference>
<feature type="domain" description="DNA2/NAM7 helicase helicase" evidence="6">
    <location>
        <begin position="272"/>
        <end position="342"/>
    </location>
</feature>
<comment type="similarity">
    <text evidence="1">Belongs to the DNA2/NAM7 helicase family.</text>
</comment>
<keyword evidence="10" id="KW-1185">Reference proteome</keyword>
<dbReference type="PANTHER" id="PTHR43788">
    <property type="entry name" value="DNA2/NAM7 HELICASE FAMILY MEMBER"/>
    <property type="match status" value="1"/>
</dbReference>
<dbReference type="PANTHER" id="PTHR43788:SF8">
    <property type="entry name" value="DNA-BINDING PROTEIN SMUBP-2"/>
    <property type="match status" value="1"/>
</dbReference>
<dbReference type="CDD" id="cd18808">
    <property type="entry name" value="SF1_C_Upf1"/>
    <property type="match status" value="1"/>
</dbReference>
<feature type="domain" description="DNA2/NAM7 helicase helicase" evidence="6">
    <location>
        <begin position="889"/>
        <end position="932"/>
    </location>
</feature>
<keyword evidence="3" id="KW-0378">Hydrolase</keyword>
<evidence type="ECO:0000256" key="3">
    <source>
        <dbReference type="ARBA" id="ARBA00022801"/>
    </source>
</evidence>